<sequence length="130" mass="15222">MKSYVENKNFIPKSYFKEKELRLKRDRSKGLLLLIILNIIVFPLTINNFFVKEDLIIEESNIEEEFSSEKIKNIISEIDKDIKHLKIKNGSGEILVNGKEKLYSIESTESFIIENIKKLENNEFLVSIRG</sequence>
<accession>A0A9N7JPQ9</accession>
<keyword evidence="1" id="KW-0472">Membrane</keyword>
<gene>
    <name evidence="2" type="ORF">CP523_14990</name>
    <name evidence="3" type="ORF">NH397_07430</name>
</gene>
<name>A0A9N7JPQ9_CLOSE</name>
<protein>
    <submittedName>
        <fullName evidence="2">Uncharacterized protein</fullName>
    </submittedName>
</protein>
<proteinExistence type="predicted"/>
<dbReference type="AlphaFoldDB" id="A0A9N7JPQ9"/>
<reference evidence="2 4" key="1">
    <citation type="submission" date="2017-09" db="EMBL/GenBank/DDBJ databases">
        <authorList>
            <person name="Thomas P."/>
            <person name="Seyboldt C."/>
        </authorList>
    </citation>
    <scope>NUCLEOTIDE SEQUENCE [LARGE SCALE GENOMIC DNA]</scope>
    <source>
        <strain evidence="2 4">DSM 7534</strain>
    </source>
</reference>
<dbReference type="EMBL" id="CP099799">
    <property type="protein sequence ID" value="USS02236.1"/>
    <property type="molecule type" value="Genomic_DNA"/>
</dbReference>
<evidence type="ECO:0000313" key="2">
    <source>
        <dbReference type="EMBL" id="AYE35632.1"/>
    </source>
</evidence>
<keyword evidence="1" id="KW-0812">Transmembrane</keyword>
<dbReference type="RefSeq" id="WP_066676046.1">
    <property type="nucleotide sequence ID" value="NZ_CABMIZ010000013.1"/>
</dbReference>
<evidence type="ECO:0000313" key="3">
    <source>
        <dbReference type="EMBL" id="USS02236.1"/>
    </source>
</evidence>
<evidence type="ECO:0000256" key="1">
    <source>
        <dbReference type="SAM" id="Phobius"/>
    </source>
</evidence>
<organism evidence="2 4">
    <name type="scientific">Clostridium septicum</name>
    <dbReference type="NCBI Taxonomy" id="1504"/>
    <lineage>
        <taxon>Bacteria</taxon>
        <taxon>Bacillati</taxon>
        <taxon>Bacillota</taxon>
        <taxon>Clostridia</taxon>
        <taxon>Eubacteriales</taxon>
        <taxon>Clostridiaceae</taxon>
        <taxon>Clostridium</taxon>
    </lineage>
</organism>
<keyword evidence="1" id="KW-1133">Transmembrane helix</keyword>
<dbReference type="Proteomes" id="UP001055437">
    <property type="component" value="Chromosome"/>
</dbReference>
<dbReference type="EMBL" id="CP023671">
    <property type="protein sequence ID" value="AYE35632.1"/>
    <property type="molecule type" value="Genomic_DNA"/>
</dbReference>
<dbReference type="Proteomes" id="UP000280586">
    <property type="component" value="Chromosome"/>
</dbReference>
<reference evidence="3" key="2">
    <citation type="submission" date="2022-06" db="EMBL/GenBank/DDBJ databases">
        <authorList>
            <person name="Holder M.E."/>
            <person name="Ajami N.J."/>
            <person name="Petrosino J.F."/>
        </authorList>
    </citation>
    <scope>NUCLEOTIDE SEQUENCE</scope>
    <source>
        <strain evidence="3">RMA 8861</strain>
    </source>
</reference>
<keyword evidence="5" id="KW-1185">Reference proteome</keyword>
<evidence type="ECO:0000313" key="4">
    <source>
        <dbReference type="Proteomes" id="UP000280586"/>
    </source>
</evidence>
<dbReference type="KEGG" id="csep:CP523_14990"/>
<dbReference type="OrthoDB" id="1918104at2"/>
<feature type="transmembrane region" description="Helical" evidence="1">
    <location>
        <begin position="31"/>
        <end position="51"/>
    </location>
</feature>
<dbReference type="GeneID" id="303561994"/>
<evidence type="ECO:0000313" key="5">
    <source>
        <dbReference type="Proteomes" id="UP001055437"/>
    </source>
</evidence>